<dbReference type="Pfam" id="PF00595">
    <property type="entry name" value="PDZ"/>
    <property type="match status" value="1"/>
</dbReference>
<dbReference type="SMART" id="SM00245">
    <property type="entry name" value="TSPc"/>
    <property type="match status" value="1"/>
</dbReference>
<dbReference type="Pfam" id="PF03572">
    <property type="entry name" value="Peptidase_S41"/>
    <property type="match status" value="1"/>
</dbReference>
<dbReference type="PANTHER" id="PTHR32060:SF22">
    <property type="entry name" value="CARBOXYL-TERMINAL-PROCESSING PEPTIDASE 3, CHLOROPLASTIC"/>
    <property type="match status" value="1"/>
</dbReference>
<dbReference type="PROSITE" id="PS50106">
    <property type="entry name" value="PDZ"/>
    <property type="match status" value="1"/>
</dbReference>
<proteinExistence type="predicted"/>
<evidence type="ECO:0000259" key="1">
    <source>
        <dbReference type="PROSITE" id="PS50106"/>
    </source>
</evidence>
<dbReference type="GO" id="GO:0007165">
    <property type="term" value="P:signal transduction"/>
    <property type="evidence" value="ECO:0007669"/>
    <property type="project" value="TreeGrafter"/>
</dbReference>
<reference evidence="2" key="1">
    <citation type="submission" date="2018-06" db="EMBL/GenBank/DDBJ databases">
        <authorList>
            <person name="Zhirakovskaya E."/>
        </authorList>
    </citation>
    <scope>NUCLEOTIDE SEQUENCE</scope>
</reference>
<dbReference type="GO" id="GO:0030288">
    <property type="term" value="C:outer membrane-bounded periplasmic space"/>
    <property type="evidence" value="ECO:0007669"/>
    <property type="project" value="TreeGrafter"/>
</dbReference>
<dbReference type="InterPro" id="IPR005151">
    <property type="entry name" value="Tail-specific_protease"/>
</dbReference>
<feature type="domain" description="PDZ" evidence="1">
    <location>
        <begin position="133"/>
        <end position="200"/>
    </location>
</feature>
<gene>
    <name evidence="2" type="ORF">MNBD_BACTEROID05-831</name>
</gene>
<dbReference type="PANTHER" id="PTHR32060">
    <property type="entry name" value="TAIL-SPECIFIC PROTEASE"/>
    <property type="match status" value="1"/>
</dbReference>
<organism evidence="2">
    <name type="scientific">hydrothermal vent metagenome</name>
    <dbReference type="NCBI Taxonomy" id="652676"/>
    <lineage>
        <taxon>unclassified sequences</taxon>
        <taxon>metagenomes</taxon>
        <taxon>ecological metagenomes</taxon>
    </lineage>
</organism>
<dbReference type="Gene3D" id="3.90.226.10">
    <property type="entry name" value="2-enoyl-CoA Hydratase, Chain A, domain 1"/>
    <property type="match status" value="1"/>
</dbReference>
<dbReference type="CDD" id="cd00136">
    <property type="entry name" value="PDZ_canonical"/>
    <property type="match status" value="1"/>
</dbReference>
<dbReference type="GO" id="GO:0004175">
    <property type="term" value="F:endopeptidase activity"/>
    <property type="evidence" value="ECO:0007669"/>
    <property type="project" value="TreeGrafter"/>
</dbReference>
<dbReference type="Gene3D" id="2.30.42.10">
    <property type="match status" value="1"/>
</dbReference>
<dbReference type="InterPro" id="IPR036034">
    <property type="entry name" value="PDZ_sf"/>
</dbReference>
<protein>
    <recommendedName>
        <fullName evidence="1">PDZ domain-containing protein</fullName>
    </recommendedName>
</protein>
<sequence length="435" mass="49154">MPVFLKLTCLSLLSIFVCIGCSESVNSSSDPSPIENKIMTQSLDQVESSVDAYQSYIDFFEEVYQKFEDEYYKPVSRQAFNRFIKLFDQKIYAELKTGGKSVDYIRWRSAAFLVDHLKSKEDIFSAFYPPKPAKEYEETALGKRIDLGITGEKSDEGYVVSHVEPRSDAYAKGLRARDQILKIDSKSVKKLTEEEVKDALIPLADSLTGLEYLSFEDGAKKQIDVLSKEYFKQTVFNVPVKVPGVFCFRLEKFNRKTSDDMFRFLQMAKKTNDLKGLILDLRNNPGGPPLAAREISAFFLKGGDDFAYFQKNNKPRAELDVPTIDDAFRYQGPLVILINKKSGSASELFSGILQKQGRAILMGTNSAGQVMLKSMLHFDDESMLLLITARGHHPDGSVFSFGGVVPNRRIEEDETDLVNYAATYLAYMNLQKKDN</sequence>
<evidence type="ECO:0000313" key="2">
    <source>
        <dbReference type="EMBL" id="VAW13397.1"/>
    </source>
</evidence>
<accession>A0A3B0TJB2</accession>
<name>A0A3B0TJB2_9ZZZZ</name>
<dbReference type="SUPFAM" id="SSF50156">
    <property type="entry name" value="PDZ domain-like"/>
    <property type="match status" value="1"/>
</dbReference>
<dbReference type="GO" id="GO:0006508">
    <property type="term" value="P:proteolysis"/>
    <property type="evidence" value="ECO:0007669"/>
    <property type="project" value="InterPro"/>
</dbReference>
<dbReference type="AlphaFoldDB" id="A0A3B0TJB2"/>
<dbReference type="InterPro" id="IPR001478">
    <property type="entry name" value="PDZ"/>
</dbReference>
<dbReference type="SUPFAM" id="SSF52096">
    <property type="entry name" value="ClpP/crotonase"/>
    <property type="match status" value="1"/>
</dbReference>
<dbReference type="SMART" id="SM00228">
    <property type="entry name" value="PDZ"/>
    <property type="match status" value="1"/>
</dbReference>
<dbReference type="InterPro" id="IPR029045">
    <property type="entry name" value="ClpP/crotonase-like_dom_sf"/>
</dbReference>
<dbReference type="CDD" id="cd06567">
    <property type="entry name" value="Peptidase_S41"/>
    <property type="match status" value="1"/>
</dbReference>
<dbReference type="EMBL" id="UOEN01000167">
    <property type="protein sequence ID" value="VAW13397.1"/>
    <property type="molecule type" value="Genomic_DNA"/>
</dbReference>
<dbReference type="GO" id="GO:0008236">
    <property type="term" value="F:serine-type peptidase activity"/>
    <property type="evidence" value="ECO:0007669"/>
    <property type="project" value="InterPro"/>
</dbReference>